<dbReference type="Proteomes" id="UP000289152">
    <property type="component" value="Unassembled WGS sequence"/>
</dbReference>
<dbReference type="InterPro" id="IPR049363">
    <property type="entry name" value="RMI1_N"/>
</dbReference>
<evidence type="ECO:0000256" key="2">
    <source>
        <dbReference type="ARBA" id="ARBA00018987"/>
    </source>
</evidence>
<dbReference type="GO" id="GO:0031422">
    <property type="term" value="C:RecQ family helicase-topoisomerase III complex"/>
    <property type="evidence" value="ECO:0007669"/>
    <property type="project" value="TreeGrafter"/>
</dbReference>
<feature type="compositionally biased region" description="Polar residues" evidence="3">
    <location>
        <begin position="252"/>
        <end position="293"/>
    </location>
</feature>
<feature type="compositionally biased region" description="Basic and acidic residues" evidence="3">
    <location>
        <begin position="424"/>
        <end position="433"/>
    </location>
</feature>
<dbReference type="Pfam" id="PF08585">
    <property type="entry name" value="RMI1_N_C"/>
    <property type="match status" value="1"/>
</dbReference>
<evidence type="ECO:0000259" key="4">
    <source>
        <dbReference type="Pfam" id="PF08585"/>
    </source>
</evidence>
<protein>
    <recommendedName>
        <fullName evidence="2">RecQ-mediated genome instability protein 1</fullName>
    </recommendedName>
</protein>
<feature type="region of interest" description="Disordered" evidence="3">
    <location>
        <begin position="213"/>
        <end position="316"/>
    </location>
</feature>
<comment type="caution">
    <text evidence="6">The sequence shown here is derived from an EMBL/GenBank/DDBJ whole genome shotgun (WGS) entry which is preliminary data.</text>
</comment>
<feature type="compositionally biased region" description="Low complexity" evidence="3">
    <location>
        <begin position="222"/>
        <end position="234"/>
    </location>
</feature>
<dbReference type="EMBL" id="SDIL01000002">
    <property type="protein sequence ID" value="RXK42419.1"/>
    <property type="molecule type" value="Genomic_DNA"/>
</dbReference>
<dbReference type="GO" id="GO:0016604">
    <property type="term" value="C:nuclear body"/>
    <property type="evidence" value="ECO:0007669"/>
    <property type="project" value="TreeGrafter"/>
</dbReference>
<dbReference type="InParanoid" id="A0A4Q1BW81"/>
<dbReference type="GO" id="GO:0000712">
    <property type="term" value="P:resolution of meiotic recombination intermediates"/>
    <property type="evidence" value="ECO:0007669"/>
    <property type="project" value="TreeGrafter"/>
</dbReference>
<accession>A0A4Q1BW81</accession>
<reference evidence="6 7" key="1">
    <citation type="submission" date="2016-06" db="EMBL/GenBank/DDBJ databases">
        <title>Evolution of pathogenesis and genome organization in the Tremellales.</title>
        <authorList>
            <person name="Cuomo C."/>
            <person name="Litvintseva A."/>
            <person name="Heitman J."/>
            <person name="Chen Y."/>
            <person name="Sun S."/>
            <person name="Springer D."/>
            <person name="Dromer F."/>
            <person name="Young S."/>
            <person name="Zeng Q."/>
            <person name="Chapman S."/>
            <person name="Gujja S."/>
            <person name="Saif S."/>
            <person name="Birren B."/>
        </authorList>
    </citation>
    <scope>NUCLEOTIDE SEQUENCE [LARGE SCALE GENOMIC DNA]</scope>
    <source>
        <strain evidence="6 7">ATCC 28783</strain>
    </source>
</reference>
<evidence type="ECO:0000259" key="5">
    <source>
        <dbReference type="Pfam" id="PF21000"/>
    </source>
</evidence>
<dbReference type="STRING" id="5217.A0A4Q1BW81"/>
<dbReference type="PANTHER" id="PTHR14790:SF15">
    <property type="entry name" value="RECQ-MEDIATED GENOME INSTABILITY PROTEIN 1"/>
    <property type="match status" value="1"/>
</dbReference>
<evidence type="ECO:0000313" key="7">
    <source>
        <dbReference type="Proteomes" id="UP000289152"/>
    </source>
</evidence>
<dbReference type="OrthoDB" id="341511at2759"/>
<dbReference type="PANTHER" id="PTHR14790">
    <property type="entry name" value="RECQ-MEDIATED GENOME INSTABILITY PROTEIN 1 RMI1"/>
    <property type="match status" value="1"/>
</dbReference>
<feature type="compositionally biased region" description="Polar residues" evidence="3">
    <location>
        <begin position="301"/>
        <end position="316"/>
    </location>
</feature>
<keyword evidence="7" id="KW-1185">Reference proteome</keyword>
<dbReference type="SMART" id="SM01161">
    <property type="entry name" value="DUF1767"/>
    <property type="match status" value="1"/>
</dbReference>
<dbReference type="Pfam" id="PF21000">
    <property type="entry name" value="RMI1_N_N"/>
    <property type="match status" value="1"/>
</dbReference>
<comment type="similarity">
    <text evidence="1">Belongs to the RMI1 family.</text>
</comment>
<sequence>MTGHQHFIAGIKRRYPLPEVDPEWVSQCVTALHQANLPCTIESLIEQYLFSDLSLSTLPHPPIFPSSTTTGTLFPRPVLVQIMSITEIGSSAFQLQTVLEQRRDVLDGKTRIRRMDEEEEDEGEDGRLPVYPRGMLKLELSDGRGVMKGLEYRRLGGLVLGETALGCKLLLHNVSTRRGILLLTPENCTVLGYSVDHLEAEQPRQFVRSLMRRMGKPVSSDQIGQTPQQQHQPQELNSSPEPIHSARLISKPSRNNAQTSTSAQRTTKIPKQTTRPNSTSVVPLSRRQNTTHEMPSIPGPSRSNQRPSRSAGTQASAKLKRLYDDYPEAIPIDSSDDEMSKFGNTKLPKRDKREIRVVEDEFSDEVDESFIRQITEAEASAGAGRRGVEASSDYGEMDDILWRAADEVEASLERRSDADEERWDDGVEREGSGKENIPIVIEISD</sequence>
<name>A0A4Q1BW81_TREME</name>
<dbReference type="InterPro" id="IPR013894">
    <property type="entry name" value="RMI1_OB"/>
</dbReference>
<evidence type="ECO:0000313" key="6">
    <source>
        <dbReference type="EMBL" id="RXK42419.1"/>
    </source>
</evidence>
<dbReference type="VEuPathDB" id="FungiDB:TREMEDRAFT_63442"/>
<feature type="region of interest" description="Disordered" evidence="3">
    <location>
        <begin position="410"/>
        <end position="445"/>
    </location>
</feature>
<evidence type="ECO:0000256" key="1">
    <source>
        <dbReference type="ARBA" id="ARBA00006395"/>
    </source>
</evidence>
<feature type="domain" description="RecQ mediated genome instability protein 1 OB-fold" evidence="4">
    <location>
        <begin position="70"/>
        <end position="203"/>
    </location>
</feature>
<gene>
    <name evidence="6" type="ORF">M231_00409</name>
</gene>
<organism evidence="6 7">
    <name type="scientific">Tremella mesenterica</name>
    <name type="common">Jelly fungus</name>
    <dbReference type="NCBI Taxonomy" id="5217"/>
    <lineage>
        <taxon>Eukaryota</taxon>
        <taxon>Fungi</taxon>
        <taxon>Dikarya</taxon>
        <taxon>Basidiomycota</taxon>
        <taxon>Agaricomycotina</taxon>
        <taxon>Tremellomycetes</taxon>
        <taxon>Tremellales</taxon>
        <taxon>Tremellaceae</taxon>
        <taxon>Tremella</taxon>
    </lineage>
</organism>
<evidence type="ECO:0000256" key="3">
    <source>
        <dbReference type="SAM" id="MobiDB-lite"/>
    </source>
</evidence>
<proteinExistence type="inferred from homology"/>
<dbReference type="AlphaFoldDB" id="A0A4Q1BW81"/>
<dbReference type="GO" id="GO:0000724">
    <property type="term" value="P:double-strand break repair via homologous recombination"/>
    <property type="evidence" value="ECO:0007669"/>
    <property type="project" value="TreeGrafter"/>
</dbReference>
<dbReference type="Gene3D" id="2.40.50.770">
    <property type="entry name" value="RecQ-mediated genome instability protein Rmi1, C-terminal domain"/>
    <property type="match status" value="1"/>
</dbReference>
<feature type="domain" description="RMI1 N-terminal" evidence="5">
    <location>
        <begin position="13"/>
        <end position="56"/>
    </location>
</feature>
<dbReference type="InterPro" id="IPR042470">
    <property type="entry name" value="RMI1_N_C_sf"/>
</dbReference>